<sequence>MACDKSKEAESRLGLEEGILVSIIFRRSLNSTSSIKLIVRRSEPEEKLRFATVLLLFVLCIIVVFAMKLVSVIHSSSNERIEV</sequence>
<evidence type="ECO:0000313" key="2">
    <source>
        <dbReference type="EnsemblPlants" id="MELO3C028634.2.1"/>
    </source>
</evidence>
<name>A0A9I9E4J4_CUCME</name>
<keyword evidence="1" id="KW-1133">Transmembrane helix</keyword>
<dbReference type="EnsemblPlants" id="MELO3C028634.2.1">
    <property type="protein sequence ID" value="MELO3C028634.2.1"/>
    <property type="gene ID" value="MELO3C028634.2"/>
</dbReference>
<reference evidence="2" key="1">
    <citation type="submission" date="2023-03" db="UniProtKB">
        <authorList>
            <consortium name="EnsemblPlants"/>
        </authorList>
    </citation>
    <scope>IDENTIFICATION</scope>
</reference>
<dbReference type="Gramene" id="MELO3C028634.2.1">
    <property type="protein sequence ID" value="MELO3C028634.2.1"/>
    <property type="gene ID" value="MELO3C028634.2"/>
</dbReference>
<keyword evidence="1" id="KW-0812">Transmembrane</keyword>
<organism evidence="2">
    <name type="scientific">Cucumis melo</name>
    <name type="common">Muskmelon</name>
    <dbReference type="NCBI Taxonomy" id="3656"/>
    <lineage>
        <taxon>Eukaryota</taxon>
        <taxon>Viridiplantae</taxon>
        <taxon>Streptophyta</taxon>
        <taxon>Embryophyta</taxon>
        <taxon>Tracheophyta</taxon>
        <taxon>Spermatophyta</taxon>
        <taxon>Magnoliopsida</taxon>
        <taxon>eudicotyledons</taxon>
        <taxon>Gunneridae</taxon>
        <taxon>Pentapetalae</taxon>
        <taxon>rosids</taxon>
        <taxon>fabids</taxon>
        <taxon>Cucurbitales</taxon>
        <taxon>Cucurbitaceae</taxon>
        <taxon>Benincaseae</taxon>
        <taxon>Cucumis</taxon>
    </lineage>
</organism>
<protein>
    <submittedName>
        <fullName evidence="2">Uncharacterized protein</fullName>
    </submittedName>
</protein>
<feature type="transmembrane region" description="Helical" evidence="1">
    <location>
        <begin position="50"/>
        <end position="73"/>
    </location>
</feature>
<keyword evidence="1" id="KW-0472">Membrane</keyword>
<proteinExistence type="predicted"/>
<evidence type="ECO:0000256" key="1">
    <source>
        <dbReference type="SAM" id="Phobius"/>
    </source>
</evidence>
<dbReference type="AlphaFoldDB" id="A0A9I9E4J4"/>
<accession>A0A9I9E4J4</accession>